<name>A0A0M6ZR76_9HYPH</name>
<feature type="transmembrane region" description="Helical" evidence="1">
    <location>
        <begin position="182"/>
        <end position="202"/>
    </location>
</feature>
<proteinExistence type="predicted"/>
<accession>A0A0M6ZR76</accession>
<dbReference type="RefSeq" id="WP_055116044.1">
    <property type="nucleotide sequence ID" value="NZ_CXWA01000003.1"/>
</dbReference>
<feature type="transmembrane region" description="Helical" evidence="1">
    <location>
        <begin position="66"/>
        <end position="86"/>
    </location>
</feature>
<organism evidence="3 4">
    <name type="scientific">Roseibium album</name>
    <dbReference type="NCBI Taxonomy" id="311410"/>
    <lineage>
        <taxon>Bacteria</taxon>
        <taxon>Pseudomonadati</taxon>
        <taxon>Pseudomonadota</taxon>
        <taxon>Alphaproteobacteria</taxon>
        <taxon>Hyphomicrobiales</taxon>
        <taxon>Stappiaceae</taxon>
        <taxon>Roseibium</taxon>
    </lineage>
</organism>
<dbReference type="GO" id="GO:0016020">
    <property type="term" value="C:membrane"/>
    <property type="evidence" value="ECO:0007669"/>
    <property type="project" value="InterPro"/>
</dbReference>
<evidence type="ECO:0000313" key="3">
    <source>
        <dbReference type="EMBL" id="CTQ64014.1"/>
    </source>
</evidence>
<feature type="transmembrane region" description="Helical" evidence="1">
    <location>
        <begin position="151"/>
        <end position="170"/>
    </location>
</feature>
<feature type="transmembrane region" description="Helical" evidence="1">
    <location>
        <begin position="92"/>
        <end position="114"/>
    </location>
</feature>
<dbReference type="OrthoDB" id="9814238at2"/>
<dbReference type="PANTHER" id="PTHR22911:SF102">
    <property type="entry name" value="MEMBRANE PROTEIN"/>
    <property type="match status" value="1"/>
</dbReference>
<evidence type="ECO:0000256" key="1">
    <source>
        <dbReference type="SAM" id="Phobius"/>
    </source>
</evidence>
<dbReference type="Proteomes" id="UP000049983">
    <property type="component" value="Unassembled WGS sequence"/>
</dbReference>
<dbReference type="GeneID" id="97667696"/>
<feature type="transmembrane region" description="Helical" evidence="1">
    <location>
        <begin position="208"/>
        <end position="228"/>
    </location>
</feature>
<feature type="transmembrane region" description="Helical" evidence="1">
    <location>
        <begin position="36"/>
        <end position="57"/>
    </location>
</feature>
<keyword evidence="4" id="KW-1185">Reference proteome</keyword>
<dbReference type="InterPro" id="IPR000620">
    <property type="entry name" value="EamA_dom"/>
</dbReference>
<feature type="transmembrane region" description="Helical" evidence="1">
    <location>
        <begin position="266"/>
        <end position="284"/>
    </location>
</feature>
<reference evidence="4" key="1">
    <citation type="submission" date="2015-07" db="EMBL/GenBank/DDBJ databases">
        <authorList>
            <person name="Rodrigo-Torres Lidia"/>
            <person name="Arahal R.David."/>
        </authorList>
    </citation>
    <scope>NUCLEOTIDE SEQUENCE [LARGE SCALE GENOMIC DNA]</scope>
    <source>
        <strain evidence="4">CECT 5096</strain>
    </source>
</reference>
<dbReference type="AlphaFoldDB" id="A0A0M6ZR76"/>
<gene>
    <name evidence="3" type="ORF">LA5096_00227</name>
</gene>
<evidence type="ECO:0000313" key="4">
    <source>
        <dbReference type="Proteomes" id="UP000049983"/>
    </source>
</evidence>
<feature type="domain" description="EamA" evidence="2">
    <location>
        <begin position="11"/>
        <end position="137"/>
    </location>
</feature>
<dbReference type="InterPro" id="IPR037185">
    <property type="entry name" value="EmrE-like"/>
</dbReference>
<feature type="transmembrane region" description="Helical" evidence="1">
    <location>
        <begin position="123"/>
        <end position="139"/>
    </location>
</feature>
<feature type="domain" description="EamA" evidence="2">
    <location>
        <begin position="153"/>
        <end position="283"/>
    </location>
</feature>
<dbReference type="Gene3D" id="1.10.3730.20">
    <property type="match status" value="1"/>
</dbReference>
<dbReference type="STRING" id="311410.LA5095_02858"/>
<protein>
    <submittedName>
        <fullName evidence="3">Threonine and homoserine efflux system</fullName>
    </submittedName>
</protein>
<dbReference type="Pfam" id="PF00892">
    <property type="entry name" value="EamA"/>
    <property type="match status" value="2"/>
</dbReference>
<feature type="transmembrane region" description="Helical" evidence="1">
    <location>
        <begin position="240"/>
        <end position="260"/>
    </location>
</feature>
<sequence length="299" mass="31648">MDKTVRGAAEMMAAMTILGTIGFFVVISGQAAIDVVFWRCAFGALALFAICAAQGLLRRWISLRQLLLAVLGGIAIVINWAMLFTAYGEASIGIATAVYNTQPFILVGFGALFLGERITATKISWLVIAFAGVLFIVQAKSGANRSDGTDYALGIALALGAAFFWAIAALLTKKLTGTPPQLIALVQVCVGVLMLAPFVGWSELPDTGVAWGALVTLGAIHTGLMYILMYGAVQKLPTYLQGAFSFIYPVVAIVVDYAAFGQELHIVQLLGAGAIILAAAGMTLDWKLVRRKKQPASTL</sequence>
<dbReference type="SUPFAM" id="SSF103481">
    <property type="entry name" value="Multidrug resistance efflux transporter EmrE"/>
    <property type="match status" value="2"/>
</dbReference>
<dbReference type="PANTHER" id="PTHR22911">
    <property type="entry name" value="ACYL-MALONYL CONDENSING ENZYME-RELATED"/>
    <property type="match status" value="1"/>
</dbReference>
<keyword evidence="1" id="KW-1133">Transmembrane helix</keyword>
<feature type="transmembrane region" description="Helical" evidence="1">
    <location>
        <begin position="12"/>
        <end position="30"/>
    </location>
</feature>
<keyword evidence="1" id="KW-0472">Membrane</keyword>
<keyword evidence="1" id="KW-0812">Transmembrane</keyword>
<dbReference type="EMBL" id="CXWC01000001">
    <property type="protein sequence ID" value="CTQ64014.1"/>
    <property type="molecule type" value="Genomic_DNA"/>
</dbReference>
<evidence type="ECO:0000259" key="2">
    <source>
        <dbReference type="Pfam" id="PF00892"/>
    </source>
</evidence>